<evidence type="ECO:0000313" key="2">
    <source>
        <dbReference type="EMBL" id="GMI28744.1"/>
    </source>
</evidence>
<dbReference type="AlphaFoldDB" id="A0A9W7L4G1"/>
<dbReference type="InterPro" id="IPR036047">
    <property type="entry name" value="F-box-like_dom_sf"/>
</dbReference>
<proteinExistence type="predicted"/>
<dbReference type="CDD" id="cd09917">
    <property type="entry name" value="F-box_SF"/>
    <property type="match status" value="1"/>
</dbReference>
<dbReference type="OrthoDB" id="435188at2759"/>
<evidence type="ECO:0000313" key="3">
    <source>
        <dbReference type="Proteomes" id="UP001165065"/>
    </source>
</evidence>
<dbReference type="Pfam" id="PF12937">
    <property type="entry name" value="F-box-like"/>
    <property type="match status" value="1"/>
</dbReference>
<feature type="domain" description="F-box" evidence="1">
    <location>
        <begin position="499"/>
        <end position="538"/>
    </location>
</feature>
<dbReference type="SUPFAM" id="SSF81383">
    <property type="entry name" value="F-box domain"/>
    <property type="match status" value="1"/>
</dbReference>
<accession>A0A9W7L4G1</accession>
<dbReference type="Gene3D" id="1.20.1280.50">
    <property type="match status" value="1"/>
</dbReference>
<evidence type="ECO:0000259" key="1">
    <source>
        <dbReference type="Pfam" id="PF12937"/>
    </source>
</evidence>
<keyword evidence="3" id="KW-1185">Reference proteome</keyword>
<dbReference type="InterPro" id="IPR001810">
    <property type="entry name" value="F-box_dom"/>
</dbReference>
<name>A0A9W7L4G1_9STRA</name>
<protein>
    <recommendedName>
        <fullName evidence="1">F-box domain-containing protein</fullName>
    </recommendedName>
</protein>
<dbReference type="EMBL" id="BRYA01000668">
    <property type="protein sequence ID" value="GMI28744.1"/>
    <property type="molecule type" value="Genomic_DNA"/>
</dbReference>
<reference evidence="3" key="1">
    <citation type="journal article" date="2023" name="Commun. Biol.">
        <title>Genome analysis of Parmales, the sister group of diatoms, reveals the evolutionary specialization of diatoms from phago-mixotrophs to photoautotrophs.</title>
        <authorList>
            <person name="Ban H."/>
            <person name="Sato S."/>
            <person name="Yoshikawa S."/>
            <person name="Yamada K."/>
            <person name="Nakamura Y."/>
            <person name="Ichinomiya M."/>
            <person name="Sato N."/>
            <person name="Blanc-Mathieu R."/>
            <person name="Endo H."/>
            <person name="Kuwata A."/>
            <person name="Ogata H."/>
        </authorList>
    </citation>
    <scope>NUCLEOTIDE SEQUENCE [LARGE SCALE GENOMIC DNA]</scope>
</reference>
<organism evidence="2 3">
    <name type="scientific">Triparma columacea</name>
    <dbReference type="NCBI Taxonomy" id="722753"/>
    <lineage>
        <taxon>Eukaryota</taxon>
        <taxon>Sar</taxon>
        <taxon>Stramenopiles</taxon>
        <taxon>Ochrophyta</taxon>
        <taxon>Bolidophyceae</taxon>
        <taxon>Parmales</taxon>
        <taxon>Triparmaceae</taxon>
        <taxon>Triparma</taxon>
    </lineage>
</organism>
<gene>
    <name evidence="2" type="ORF">TrCOL_g6833</name>
</gene>
<comment type="caution">
    <text evidence="2">The sequence shown here is derived from an EMBL/GenBank/DDBJ whole genome shotgun (WGS) entry which is preliminary data.</text>
</comment>
<sequence>MSLSSIIKSYPHLPTSTYTSRLKTSLHQHPSSVATNRIRWSDLDVRAWEITWLCMEEIWGFKSVIDVLKGVGEAVNLEAAEMGVKKPNKVKITDAFMAVIETGVQVIGRELSEGEGGGGELKRRLIQLIEDLIKSASDPTKGCRVGGLTVVIKLMKGLLDTKVYAGLLVGRVVKRSVMHELIKCPEHEEVGGGGREGGRGKVKRRRKVDENELIGRMHEGGDVANLKRKFEKWGEGEGGNITDNHRVLVRVIRTVNTEVKIHIDAASPDLGMSDIFRVLVKTGGSERGVGYVLGRIEAYGEALGDWERGVKGVVGAVVEGTIGRGGEGGKGGGEGRRILYELITATSDRFARLQKSLMSHIMTLPGSSAKLLVTSVLVHSVRSRNWWGWDESFATSLRARFKSSSPWVAGTRLEAQYLPRTIRAICGPETPARSVCVVDQAQSSAFPPRLAIASLDDEPEFSGVASPQRLERELLTWAEIARLSSPPPPPPEVKSFTVDVLVHAFLYLPISSIVRCREVNRSFKEAATSGTIWRDAYMKRFPSALVLALVPSPLWYACYASMVSACSEVKERSLMDKRYSRCKFGVCDVVGCLWVGKGKDRVTHCRDVHGMGGEGK</sequence>
<dbReference type="Proteomes" id="UP001165065">
    <property type="component" value="Unassembled WGS sequence"/>
</dbReference>